<evidence type="ECO:0000259" key="1">
    <source>
        <dbReference type="Pfam" id="PF00156"/>
    </source>
</evidence>
<evidence type="ECO:0000313" key="3">
    <source>
        <dbReference type="Proteomes" id="UP000077381"/>
    </source>
</evidence>
<keyword evidence="2" id="KW-0808">Transferase</keyword>
<dbReference type="InterPro" id="IPR000836">
    <property type="entry name" value="PRTase_dom"/>
</dbReference>
<proteinExistence type="predicted"/>
<dbReference type="GO" id="GO:0016740">
    <property type="term" value="F:transferase activity"/>
    <property type="evidence" value="ECO:0007669"/>
    <property type="project" value="UniProtKB-KW"/>
</dbReference>
<accession>A0A177HV64</accession>
<dbReference type="InterPro" id="IPR029057">
    <property type="entry name" value="PRTase-like"/>
</dbReference>
<dbReference type="SUPFAM" id="SSF53271">
    <property type="entry name" value="PRTase-like"/>
    <property type="match status" value="1"/>
</dbReference>
<reference evidence="2 3" key="1">
    <citation type="submission" date="2015-12" db="EMBL/GenBank/DDBJ databases">
        <title>Genome sequence of Streptomyces sp. G25.</title>
        <authorList>
            <person name="Poehlein A."/>
            <person name="Roettig A."/>
            <person name="Hiessl S."/>
            <person name="Hauschild P."/>
            <person name="Schauer J."/>
            <person name="Madkour M.H."/>
            <person name="Al-Ansari A.M."/>
            <person name="Almakishah N.H."/>
            <person name="Steinbuechel A."/>
            <person name="Daniel R."/>
        </authorList>
    </citation>
    <scope>NUCLEOTIDE SEQUENCE [LARGE SCALE GENOMIC DNA]</scope>
    <source>
        <strain evidence="3">G25(2015)</strain>
    </source>
</reference>
<dbReference type="STRING" id="1716141.STSP_20610"/>
<dbReference type="Gene3D" id="3.40.50.2020">
    <property type="match status" value="1"/>
</dbReference>
<protein>
    <submittedName>
        <fullName evidence="2">Putative phosphoribosyl transferasec</fullName>
    </submittedName>
</protein>
<sequence>MRFHDRRHAGDDLGLRLLVWAADGELAGTLVLAVSRGGVPVAAEVARALHAPLDVLVAQEICAPGAPETVIGAIVADDPPLYDRRALAMLDLTEDRLGSYVARVRTELYRCEALYRSGRHAPDIEGRTVILVDDGLTPGVTMRAAVRHLRRRQPARLIVAVPVCAPSTAATLREESADLMCLHQAPESLYAADEWYEDFGQVTDQEVIDTLSRLSAELRERS</sequence>
<organism evidence="2 3">
    <name type="scientific">Streptomyces jeddahensis</name>
    <dbReference type="NCBI Taxonomy" id="1716141"/>
    <lineage>
        <taxon>Bacteria</taxon>
        <taxon>Bacillati</taxon>
        <taxon>Actinomycetota</taxon>
        <taxon>Actinomycetes</taxon>
        <taxon>Kitasatosporales</taxon>
        <taxon>Streptomycetaceae</taxon>
        <taxon>Streptomyces</taxon>
    </lineage>
</organism>
<name>A0A177HV64_9ACTN</name>
<dbReference type="Gene3D" id="3.30.1310.20">
    <property type="entry name" value="PRTase-like"/>
    <property type="match status" value="1"/>
</dbReference>
<dbReference type="Proteomes" id="UP000077381">
    <property type="component" value="Unassembled WGS sequence"/>
</dbReference>
<dbReference type="EMBL" id="LOHS01000061">
    <property type="protein sequence ID" value="OAH14550.1"/>
    <property type="molecule type" value="Genomic_DNA"/>
</dbReference>
<dbReference type="CDD" id="cd06223">
    <property type="entry name" value="PRTases_typeI"/>
    <property type="match status" value="1"/>
</dbReference>
<dbReference type="AlphaFoldDB" id="A0A177HV64"/>
<gene>
    <name evidence="2" type="ORF">STSP_20610</name>
</gene>
<keyword evidence="3" id="KW-1185">Reference proteome</keyword>
<comment type="caution">
    <text evidence="2">The sequence shown here is derived from an EMBL/GenBank/DDBJ whole genome shotgun (WGS) entry which is preliminary data.</text>
</comment>
<dbReference type="PATRIC" id="fig|1716141.3.peg.2161"/>
<dbReference type="OrthoDB" id="9810066at2"/>
<evidence type="ECO:0000313" key="2">
    <source>
        <dbReference type="EMBL" id="OAH14550.1"/>
    </source>
</evidence>
<dbReference type="Pfam" id="PF00156">
    <property type="entry name" value="Pribosyltran"/>
    <property type="match status" value="1"/>
</dbReference>
<dbReference type="RefSeq" id="WP_067275206.1">
    <property type="nucleotide sequence ID" value="NZ_LOHS01000061.1"/>
</dbReference>
<feature type="domain" description="Phosphoribosyltransferase" evidence="1">
    <location>
        <begin position="29"/>
        <end position="169"/>
    </location>
</feature>